<proteinExistence type="predicted"/>
<keyword evidence="1" id="KW-1133">Transmembrane helix</keyword>
<evidence type="ECO:0000256" key="1">
    <source>
        <dbReference type="SAM" id="Phobius"/>
    </source>
</evidence>
<name>A0A1H6WAG4_9BACT</name>
<dbReference type="EMBL" id="FNXY01000005">
    <property type="protein sequence ID" value="SEJ14021.1"/>
    <property type="molecule type" value="Genomic_DNA"/>
</dbReference>
<reference evidence="2 3" key="1">
    <citation type="submission" date="2016-10" db="EMBL/GenBank/DDBJ databases">
        <authorList>
            <person name="de Groot N.N."/>
        </authorList>
    </citation>
    <scope>NUCLEOTIDE SEQUENCE [LARGE SCALE GENOMIC DNA]</scope>
    <source>
        <strain evidence="2 3">DSM 19938</strain>
    </source>
</reference>
<sequence length="67" mass="7568">MKEKPLHEKIIDLASLLMALTYIGGGIYLISSSLSFNLLPVGSMQRNAFAGILILYGFYRGYRVWKK</sequence>
<evidence type="ECO:0000313" key="2">
    <source>
        <dbReference type="EMBL" id="SEJ14021.1"/>
    </source>
</evidence>
<keyword evidence="1" id="KW-0812">Transmembrane</keyword>
<dbReference type="AlphaFoldDB" id="A0A1H6WAG4"/>
<keyword evidence="3" id="KW-1185">Reference proteome</keyword>
<dbReference type="OrthoDB" id="965227at2"/>
<dbReference type="STRING" id="408657.SAMN04487995_3423"/>
<evidence type="ECO:0000313" key="3">
    <source>
        <dbReference type="Proteomes" id="UP000199532"/>
    </source>
</evidence>
<keyword evidence="1" id="KW-0472">Membrane</keyword>
<protein>
    <submittedName>
        <fullName evidence="2">Uncharacterized protein</fullName>
    </submittedName>
</protein>
<gene>
    <name evidence="2" type="ORF">SAMN04487995_3423</name>
</gene>
<accession>A0A1H6WAG4</accession>
<feature type="transmembrane region" description="Helical" evidence="1">
    <location>
        <begin position="43"/>
        <end position="62"/>
    </location>
</feature>
<dbReference type="Proteomes" id="UP000199532">
    <property type="component" value="Unassembled WGS sequence"/>
</dbReference>
<organism evidence="2 3">
    <name type="scientific">Dyadobacter koreensis</name>
    <dbReference type="NCBI Taxonomy" id="408657"/>
    <lineage>
        <taxon>Bacteria</taxon>
        <taxon>Pseudomonadati</taxon>
        <taxon>Bacteroidota</taxon>
        <taxon>Cytophagia</taxon>
        <taxon>Cytophagales</taxon>
        <taxon>Spirosomataceae</taxon>
        <taxon>Dyadobacter</taxon>
    </lineage>
</organism>
<feature type="transmembrane region" description="Helical" evidence="1">
    <location>
        <begin position="12"/>
        <end position="31"/>
    </location>
</feature>